<dbReference type="Pfam" id="PF00733">
    <property type="entry name" value="Asn_synthase"/>
    <property type="match status" value="1"/>
</dbReference>
<dbReference type="InterPro" id="IPR001962">
    <property type="entry name" value="Asn_synthase"/>
</dbReference>
<gene>
    <name evidence="2" type="ORF">KJK29_37080</name>
</gene>
<name>A0ABX8G3P5_9ACTN</name>
<dbReference type="RefSeq" id="WP_215123731.1">
    <property type="nucleotide sequence ID" value="NZ_CP075896.1"/>
</dbReference>
<dbReference type="EMBL" id="CP075896">
    <property type="protein sequence ID" value="QWB27765.1"/>
    <property type="molecule type" value="Genomic_DNA"/>
</dbReference>
<dbReference type="Gene3D" id="3.40.50.620">
    <property type="entry name" value="HUPs"/>
    <property type="match status" value="1"/>
</dbReference>
<dbReference type="SUPFAM" id="SSF52402">
    <property type="entry name" value="Adenine nucleotide alpha hydrolases-like"/>
    <property type="match status" value="1"/>
</dbReference>
<organism evidence="2 3">
    <name type="scientific">Streptomyces koelreuteriae</name>
    <dbReference type="NCBI Taxonomy" id="2838015"/>
    <lineage>
        <taxon>Bacteria</taxon>
        <taxon>Bacillati</taxon>
        <taxon>Actinomycetota</taxon>
        <taxon>Actinomycetes</taxon>
        <taxon>Kitasatosporales</taxon>
        <taxon>Streptomycetaceae</taxon>
        <taxon>Streptomyces</taxon>
    </lineage>
</organism>
<sequence>MHSTPGCWFVVLPDRDLHPRVMARLRETARPDTLRVVPHPSGRPWLAGRWTGEEMTVCTAGAVRLAVAGTCSLDAGQLAVRARRIGDPAHIEAALSGAHGCFHVIASVAGHTYVRGSHSGQRRVFRAEVEGGTVCADRSLTLARLTGAAPDTARLALHLAGGRVPHPLAGGALWGGVYGVQPGQALESGPDGRVRTRVWWQPPVAELPPAEAAAGLREALRRAVALRVGSGEVAGADLSGGMDSTSLCFLAAEAGARLVAVTLDWSAPTNQDRAYADHAAARLPGIEHLVFPSADLPGHFSGLDVRGEPTDEPTAAPRDRAQQRHLAEAMLTRGAGLRLSGHGGDQVVQPPPAYLHALLRHSPTTGLRHAAGRRARHRWPLGAMVRALVDGRSYAAWLTQAAEHLIAPAAPTPLGWGPGPRLPAWASAQAVELCREQLRAAAHRAEPLHRDRGRHAWIAMVRQAGRAAGPLSHRAALAGLPAHTPFCDDAVIDAALAARPHEASTPWSYKPLLAAAMNGLVPDHILCRTTKDHCGAEWREGLRRQRRTLAAWAEDSRLVAAGVADADELRRALLSPQLLTGGAPELEATLGAEAWLRDLEHHDARHDAQEKDVAPTSP</sequence>
<reference evidence="3" key="1">
    <citation type="submission" date="2021-05" db="EMBL/GenBank/DDBJ databases">
        <title>Direct Submission.</title>
        <authorList>
            <person name="Li K."/>
            <person name="Gao J."/>
        </authorList>
    </citation>
    <scope>NUCLEOTIDE SEQUENCE [LARGE SCALE GENOMIC DNA]</scope>
    <source>
        <strain evidence="3">MG62</strain>
    </source>
</reference>
<evidence type="ECO:0000259" key="1">
    <source>
        <dbReference type="Pfam" id="PF00733"/>
    </source>
</evidence>
<dbReference type="InterPro" id="IPR014729">
    <property type="entry name" value="Rossmann-like_a/b/a_fold"/>
</dbReference>
<protein>
    <recommendedName>
        <fullName evidence="1">Asparagine synthetase domain-containing protein</fullName>
    </recommendedName>
</protein>
<evidence type="ECO:0000313" key="3">
    <source>
        <dbReference type="Proteomes" id="UP000679629"/>
    </source>
</evidence>
<feature type="domain" description="Asparagine synthetase" evidence="1">
    <location>
        <begin position="216"/>
        <end position="596"/>
    </location>
</feature>
<dbReference type="Proteomes" id="UP000679629">
    <property type="component" value="Chromosome"/>
</dbReference>
<keyword evidence="3" id="KW-1185">Reference proteome</keyword>
<proteinExistence type="predicted"/>
<accession>A0ABX8G3P5</accession>
<evidence type="ECO:0000313" key="2">
    <source>
        <dbReference type="EMBL" id="QWB27765.1"/>
    </source>
</evidence>